<protein>
    <submittedName>
        <fullName evidence="4">Uncharacterized protein</fullName>
    </submittedName>
</protein>
<sequence>MLFLTFSEFWDATTHTESKFSGEEQENEIGDGSALPSTDCQFDRVREPCQLRKDSDDTEDGPKCSTYEKLLPVEGREGPHCRASASFVECAKEECLVVCDQTSGQWSEWTSCSTSCVDATGYKQAVVKRQRTPAEKGCESEQVRDCGSAMLPCPLEDENVNEHLEQEMELSVGRPEEQASSFTHTSRYTTVTVIIVVLALLVLIVTVGMAVALYFLRESDVNTINAEL</sequence>
<evidence type="ECO:0000313" key="4">
    <source>
        <dbReference type="WBParaSite" id="nRc.2.0.1.t22917-RA"/>
    </source>
</evidence>
<name>A0A915J9U1_ROMCU</name>
<organism evidence="3 4">
    <name type="scientific">Romanomermis culicivorax</name>
    <name type="common">Nematode worm</name>
    <dbReference type="NCBI Taxonomy" id="13658"/>
    <lineage>
        <taxon>Eukaryota</taxon>
        <taxon>Metazoa</taxon>
        <taxon>Ecdysozoa</taxon>
        <taxon>Nematoda</taxon>
        <taxon>Enoplea</taxon>
        <taxon>Dorylaimia</taxon>
        <taxon>Mermithida</taxon>
        <taxon>Mermithoidea</taxon>
        <taxon>Mermithidae</taxon>
        <taxon>Romanomermis</taxon>
    </lineage>
</organism>
<evidence type="ECO:0000256" key="1">
    <source>
        <dbReference type="SAM" id="MobiDB-lite"/>
    </source>
</evidence>
<dbReference type="AlphaFoldDB" id="A0A915J9U1"/>
<keyword evidence="3" id="KW-1185">Reference proteome</keyword>
<dbReference type="WBParaSite" id="nRc.2.0.1.t22917-RA">
    <property type="protein sequence ID" value="nRc.2.0.1.t22917-RA"/>
    <property type="gene ID" value="nRc.2.0.1.g22917"/>
</dbReference>
<keyword evidence="2" id="KW-0812">Transmembrane</keyword>
<proteinExistence type="predicted"/>
<keyword evidence="2" id="KW-1133">Transmembrane helix</keyword>
<evidence type="ECO:0000256" key="2">
    <source>
        <dbReference type="SAM" id="Phobius"/>
    </source>
</evidence>
<accession>A0A915J9U1</accession>
<reference evidence="4" key="1">
    <citation type="submission" date="2022-11" db="UniProtKB">
        <authorList>
            <consortium name="WormBaseParasite"/>
        </authorList>
    </citation>
    <scope>IDENTIFICATION</scope>
</reference>
<dbReference type="Proteomes" id="UP000887565">
    <property type="component" value="Unplaced"/>
</dbReference>
<keyword evidence="2" id="KW-0472">Membrane</keyword>
<feature type="transmembrane region" description="Helical" evidence="2">
    <location>
        <begin position="191"/>
        <end position="216"/>
    </location>
</feature>
<feature type="region of interest" description="Disordered" evidence="1">
    <location>
        <begin position="17"/>
        <end position="37"/>
    </location>
</feature>
<evidence type="ECO:0000313" key="3">
    <source>
        <dbReference type="Proteomes" id="UP000887565"/>
    </source>
</evidence>